<sequence>MPIYVDTDVVTGQKSPVMLTGDQICAGRGPMKLGQADLARMVGVSRDTIVRAEKAGPEVPRFLASGTMLDIVRLFESGGWSFHVDGSIAGGVRMTHPTLSGLGPSAEHVDAMKRLGFGPKDRDDMSRRIAENQRAAAVGMTMKQLRTLNRMEGDALRKRQGLPFNAIDFLASGIDFFARERRMPTLDELMPPASTDTPKGGGHD</sequence>
<evidence type="ECO:0000313" key="1">
    <source>
        <dbReference type="EMBL" id="MFL7901596.1"/>
    </source>
</evidence>
<evidence type="ECO:0008006" key="3">
    <source>
        <dbReference type="Google" id="ProtNLM"/>
    </source>
</evidence>
<reference evidence="1 2" key="1">
    <citation type="submission" date="2024-11" db="EMBL/GenBank/DDBJ databases">
        <title>Draft genome sequences of two bacteria associated to sugarcane roots in Colombia.</title>
        <authorList>
            <person name="Pardo-Diaz S."/>
            <person name="Masmela-Mendoza J."/>
            <person name="Delgadillo-Duran P."/>
            <person name="Bautista E.J."/>
            <person name="Rojas-Tapias D.F."/>
        </authorList>
    </citation>
    <scope>NUCLEOTIDE SEQUENCE [LARGE SCALE GENOMIC DNA]</scope>
    <source>
        <strain evidence="1 2">Ap18</strain>
    </source>
</reference>
<dbReference type="Gene3D" id="1.10.260.40">
    <property type="entry name" value="lambda repressor-like DNA-binding domains"/>
    <property type="match status" value="1"/>
</dbReference>
<keyword evidence="2" id="KW-1185">Reference proteome</keyword>
<gene>
    <name evidence="1" type="ORF">ACJ41P_10715</name>
</gene>
<dbReference type="Proteomes" id="UP001628281">
    <property type="component" value="Unassembled WGS sequence"/>
</dbReference>
<name>A0ABW8V5F3_9PROT</name>
<dbReference type="InterPro" id="IPR010982">
    <property type="entry name" value="Lambda_DNA-bd_dom_sf"/>
</dbReference>
<dbReference type="EMBL" id="JBJLSN010000011">
    <property type="protein sequence ID" value="MFL7901596.1"/>
    <property type="molecule type" value="Genomic_DNA"/>
</dbReference>
<dbReference type="SUPFAM" id="SSF47413">
    <property type="entry name" value="lambda repressor-like DNA-binding domains"/>
    <property type="match status" value="1"/>
</dbReference>
<proteinExistence type="predicted"/>
<dbReference type="RefSeq" id="WP_407824059.1">
    <property type="nucleotide sequence ID" value="NZ_JBJLSN010000011.1"/>
</dbReference>
<comment type="caution">
    <text evidence="1">The sequence shown here is derived from an EMBL/GenBank/DDBJ whole genome shotgun (WGS) entry which is preliminary data.</text>
</comment>
<protein>
    <recommendedName>
        <fullName evidence="3">HTH cro/C1-type domain-containing protein</fullName>
    </recommendedName>
</protein>
<evidence type="ECO:0000313" key="2">
    <source>
        <dbReference type="Proteomes" id="UP001628281"/>
    </source>
</evidence>
<accession>A0ABW8V5F3</accession>
<organism evidence="1 2">
    <name type="scientific">Azospirillum argentinense</name>
    <dbReference type="NCBI Taxonomy" id="2970906"/>
    <lineage>
        <taxon>Bacteria</taxon>
        <taxon>Pseudomonadati</taxon>
        <taxon>Pseudomonadota</taxon>
        <taxon>Alphaproteobacteria</taxon>
        <taxon>Rhodospirillales</taxon>
        <taxon>Azospirillaceae</taxon>
        <taxon>Azospirillum</taxon>
    </lineage>
</organism>